<dbReference type="OrthoDB" id="290239at2759"/>
<feature type="region of interest" description="Disordered" evidence="1">
    <location>
        <begin position="178"/>
        <end position="217"/>
    </location>
</feature>
<dbReference type="InParanoid" id="A0A078A5E4"/>
<evidence type="ECO:0000256" key="1">
    <source>
        <dbReference type="SAM" id="MobiDB-lite"/>
    </source>
</evidence>
<feature type="region of interest" description="Disordered" evidence="1">
    <location>
        <begin position="381"/>
        <end position="449"/>
    </location>
</feature>
<accession>A0A078A5E4</accession>
<evidence type="ECO:0000313" key="3">
    <source>
        <dbReference type="Proteomes" id="UP000039865"/>
    </source>
</evidence>
<evidence type="ECO:0000313" key="2">
    <source>
        <dbReference type="EMBL" id="CDW77450.1"/>
    </source>
</evidence>
<name>A0A078A5E4_STYLE</name>
<dbReference type="AlphaFoldDB" id="A0A078A5E4"/>
<protein>
    <submittedName>
        <fullName evidence="2">Uncharacterized protein</fullName>
    </submittedName>
</protein>
<reference evidence="2 3" key="1">
    <citation type="submission" date="2014-06" db="EMBL/GenBank/DDBJ databases">
        <authorList>
            <person name="Swart Estienne"/>
        </authorList>
    </citation>
    <scope>NUCLEOTIDE SEQUENCE [LARGE SCALE GENOMIC DNA]</scope>
    <source>
        <strain evidence="2 3">130c</strain>
    </source>
</reference>
<dbReference type="Proteomes" id="UP000039865">
    <property type="component" value="Unassembled WGS sequence"/>
</dbReference>
<organism evidence="2 3">
    <name type="scientific">Stylonychia lemnae</name>
    <name type="common">Ciliate</name>
    <dbReference type="NCBI Taxonomy" id="5949"/>
    <lineage>
        <taxon>Eukaryota</taxon>
        <taxon>Sar</taxon>
        <taxon>Alveolata</taxon>
        <taxon>Ciliophora</taxon>
        <taxon>Intramacronucleata</taxon>
        <taxon>Spirotrichea</taxon>
        <taxon>Stichotrichia</taxon>
        <taxon>Sporadotrichida</taxon>
        <taxon>Oxytrichidae</taxon>
        <taxon>Stylonychinae</taxon>
        <taxon>Stylonychia</taxon>
    </lineage>
</organism>
<keyword evidence="3" id="KW-1185">Reference proteome</keyword>
<sequence>MSVYSGFTTRQQETFYNKLVEKLLDLMQTRLIKFFKGEQLVDDARWAKQMKKIHKCLVVMDKSKYLIPKYSETIDGLATYLHINFVQPDGEAQSTMTSDVSLIVDNKSDFSQKVTSTKSNTLSKITDFSVPIQKPPLSQTNYHKENLISIQDHQNSNIHQVFNPFKGMNSHLVASEDKRTAHQKVNSGSFGGTGNLSQIQNKSQLDKENSSTKSAGINPNLGLQIQLNNNSYQLVGSSGAKSENQYDASPIDQAYSSGSQRTSPNSRKYEQIQMYNMMNAQQQAQYKMIQQQKISKVSQHTPNSNMSGLIDENNNILEVHDEEEDEENYEQTPALTKIRKAKSRDNQQLQKSLIVKNKNEEFQVQDPRSSRMASMAIANQYTISKRSSDSKTSENASRKYSSQPRGSSQVRSTQGEVLPEIIIRNPQNNSSRRFPMRRKLSSISSQSSKSLRSLLGSSRSIVRDIPEINQILKKKRKKSARRGQQNTLGYSDHPGYVVSMNTSGYQKQLLHGNFKSKYLKNVINIDETSSKQNYGVNPQISRDLESLNQIMNQSENQFKIQTKRNKKFKKQNKSMNKQQIVQFAF</sequence>
<gene>
    <name evidence="2" type="primary">Contig10891.g11642</name>
    <name evidence="2" type="ORF">STYLEM_6411</name>
</gene>
<proteinExistence type="predicted"/>
<dbReference type="EMBL" id="CCKQ01006162">
    <property type="protein sequence ID" value="CDW77450.1"/>
    <property type="molecule type" value="Genomic_DNA"/>
</dbReference>
<feature type="compositionally biased region" description="Polar residues" evidence="1">
    <location>
        <begin position="393"/>
        <end position="415"/>
    </location>
</feature>